<dbReference type="Proteomes" id="UP000320179">
    <property type="component" value="Chromosome"/>
</dbReference>
<name>A0AAE6G3L0_MYXXA</name>
<dbReference type="RefSeq" id="WP_140794127.1">
    <property type="nucleotide sequence ID" value="NZ_CP017169.1"/>
</dbReference>
<gene>
    <name evidence="1" type="ORF">BHS09_25165</name>
</gene>
<proteinExistence type="predicted"/>
<evidence type="ECO:0000313" key="1">
    <source>
        <dbReference type="EMBL" id="QDE70004.1"/>
    </source>
</evidence>
<reference evidence="1 2" key="1">
    <citation type="journal article" date="2019" name="Science">
        <title>Social genes are selection hotspots in kin groups of a soil microbe.</title>
        <authorList>
            <person name="Wielgoss S."/>
            <person name="Wolfensberger R."/>
            <person name="Sun L."/>
            <person name="Fiegna F."/>
            <person name="Velicer G.J."/>
        </authorList>
    </citation>
    <scope>NUCLEOTIDE SEQUENCE [LARGE SCALE GENOMIC DNA]</scope>
    <source>
        <strain evidence="1 2">MC3.5.9c15</strain>
    </source>
</reference>
<evidence type="ECO:0000313" key="2">
    <source>
        <dbReference type="Proteomes" id="UP000320179"/>
    </source>
</evidence>
<dbReference type="EMBL" id="CP017174">
    <property type="protein sequence ID" value="QDE70004.1"/>
    <property type="molecule type" value="Genomic_DNA"/>
</dbReference>
<dbReference type="AlphaFoldDB" id="A0AAE6G3L0"/>
<organism evidence="1 2">
    <name type="scientific">Myxococcus xanthus</name>
    <dbReference type="NCBI Taxonomy" id="34"/>
    <lineage>
        <taxon>Bacteria</taxon>
        <taxon>Pseudomonadati</taxon>
        <taxon>Myxococcota</taxon>
        <taxon>Myxococcia</taxon>
        <taxon>Myxococcales</taxon>
        <taxon>Cystobacterineae</taxon>
        <taxon>Myxococcaceae</taxon>
        <taxon>Myxococcus</taxon>
    </lineage>
</organism>
<sequence>MSTFEGARALDEIARRWALHDGRILSIAARVAERGGVLLELVCSPRPDSPVSELRIRFTGATRIDFRWSEEQEFYFVSGYKALVQPSGMVYLSLDPYNDTVAAIDPRDTSVIEAREILAEFVMKASWPG</sequence>
<accession>A0AAE6G3L0</accession>
<protein>
    <submittedName>
        <fullName evidence="1">Uncharacterized protein</fullName>
    </submittedName>
</protein>